<feature type="non-terminal residue" evidence="1">
    <location>
        <position position="737"/>
    </location>
</feature>
<keyword evidence="2" id="KW-1185">Reference proteome</keyword>
<protein>
    <submittedName>
        <fullName evidence="1">Uncharacterized protein</fullName>
    </submittedName>
</protein>
<reference evidence="1" key="1">
    <citation type="submission" date="2024-09" db="EMBL/GenBank/DDBJ databases">
        <title>Black Yeasts Isolated from many extreme environments.</title>
        <authorList>
            <person name="Coleine C."/>
            <person name="Stajich J.E."/>
            <person name="Selbmann L."/>
        </authorList>
    </citation>
    <scope>NUCLEOTIDE SEQUENCE</scope>
    <source>
        <strain evidence="1">CCFEE 5737</strain>
    </source>
</reference>
<dbReference type="EMBL" id="JAWDJW010002343">
    <property type="protein sequence ID" value="KAK3077951.1"/>
    <property type="molecule type" value="Genomic_DNA"/>
</dbReference>
<proteinExistence type="predicted"/>
<organism evidence="1 2">
    <name type="scientific">Coniosporium uncinatum</name>
    <dbReference type="NCBI Taxonomy" id="93489"/>
    <lineage>
        <taxon>Eukaryota</taxon>
        <taxon>Fungi</taxon>
        <taxon>Dikarya</taxon>
        <taxon>Ascomycota</taxon>
        <taxon>Pezizomycotina</taxon>
        <taxon>Dothideomycetes</taxon>
        <taxon>Dothideomycetes incertae sedis</taxon>
        <taxon>Coniosporium</taxon>
    </lineage>
</organism>
<sequence>MSSIVSDEKAGSSVKAAVAPQTLLPRVSSAGSLTVTPKRNSRLRVSPLGSPSSRKSAILKDLPSNTATLNRNIPSASSLEASSTRSSNGNLFQWDLSPLQAMKPSALKGSPSARKGHKRQNCVRIALAPTILGPRCAPMSTNKINAIQEEPQSMDATSANVFVSPRELPKPPSVPTFAPEVQIDTARSTSPTSIRASLTDNSVPLDLVYFQDGHTGSEFLYQSARPLTLSPKMLDNSNRLSVASSIFSIPSFPSPGKHTTQLIEIPGLTLWNQQARESNAPDRQDRDKPSERIITSKKLPEPIVEFDPAEAFLSLLSSDTPDGGETVTSMPERFTPKTTPSQPLPLFSTEASRSVNTRDTHHKRVSSSPPCSPKSLRPTSYMPSSPPILMSPPVMLDVKAQSSPTSTKQPTPSPPTFRSHPQRCSPPMSNKSSSPLQYPSPSMSFWPGAATAATTVASRSSAEKRQPSTFNTSSKRQSTIMSQRNSTTASPKRQSSVLGPRTQPKPLRKAVMALRRMNSELDLQSKGNGAGKAYRAEKRYLQLGVRDANRGSVASLASSAGDDLTPRVKEDSVTRGGGGKREEEEIIWEGGWEGEGNDAGSVRMGSKPSTPTPRGGGLAAEAEDTDEEVIHRALSASTDLERSNASAHNRCIGLGFTNLELEGDGAETVGLGPGLGREDSDTLPPSDDNSLSVGKERKSMESKRPKLAETKRNSSVWDDGEKFWDHFLPGQGQGQGL</sequence>
<comment type="caution">
    <text evidence="1">The sequence shown here is derived from an EMBL/GenBank/DDBJ whole genome shotgun (WGS) entry which is preliminary data.</text>
</comment>
<dbReference type="Proteomes" id="UP001186974">
    <property type="component" value="Unassembled WGS sequence"/>
</dbReference>
<name>A0ACC3DMN7_9PEZI</name>
<gene>
    <name evidence="1" type="ORF">LTS18_008823</name>
</gene>
<evidence type="ECO:0000313" key="1">
    <source>
        <dbReference type="EMBL" id="KAK3077951.1"/>
    </source>
</evidence>
<accession>A0ACC3DMN7</accession>
<evidence type="ECO:0000313" key="2">
    <source>
        <dbReference type="Proteomes" id="UP001186974"/>
    </source>
</evidence>